<sequence>MTEPRMDDKRIAEALERCESLVAKAHTTTEDITTDDAVSFTQFAIDELRDALHDLQDARKRVAELEGALEVAQFEVVELVWVTDSAGRTNRLIVLDRKIREAQAALEGK</sequence>
<organism evidence="2">
    <name type="scientific">marine sediment metagenome</name>
    <dbReference type="NCBI Taxonomy" id="412755"/>
    <lineage>
        <taxon>unclassified sequences</taxon>
        <taxon>metagenomes</taxon>
        <taxon>ecological metagenomes</taxon>
    </lineage>
</organism>
<keyword evidence="1" id="KW-0175">Coiled coil</keyword>
<proteinExistence type="predicted"/>
<dbReference type="AlphaFoldDB" id="A0A0F9H688"/>
<feature type="coiled-coil region" evidence="1">
    <location>
        <begin position="45"/>
        <end position="75"/>
    </location>
</feature>
<gene>
    <name evidence="2" type="ORF">LCGC14_1742280</name>
</gene>
<protein>
    <submittedName>
        <fullName evidence="2">Uncharacterized protein</fullName>
    </submittedName>
</protein>
<dbReference type="EMBL" id="LAZR01015953">
    <property type="protein sequence ID" value="KKM06604.1"/>
    <property type="molecule type" value="Genomic_DNA"/>
</dbReference>
<evidence type="ECO:0000313" key="2">
    <source>
        <dbReference type="EMBL" id="KKM06604.1"/>
    </source>
</evidence>
<name>A0A0F9H688_9ZZZZ</name>
<accession>A0A0F9H688</accession>
<evidence type="ECO:0000256" key="1">
    <source>
        <dbReference type="SAM" id="Coils"/>
    </source>
</evidence>
<reference evidence="2" key="1">
    <citation type="journal article" date="2015" name="Nature">
        <title>Complex archaea that bridge the gap between prokaryotes and eukaryotes.</title>
        <authorList>
            <person name="Spang A."/>
            <person name="Saw J.H."/>
            <person name="Jorgensen S.L."/>
            <person name="Zaremba-Niedzwiedzka K."/>
            <person name="Martijn J."/>
            <person name="Lind A.E."/>
            <person name="van Eijk R."/>
            <person name="Schleper C."/>
            <person name="Guy L."/>
            <person name="Ettema T.J."/>
        </authorList>
    </citation>
    <scope>NUCLEOTIDE SEQUENCE</scope>
</reference>
<comment type="caution">
    <text evidence="2">The sequence shown here is derived from an EMBL/GenBank/DDBJ whole genome shotgun (WGS) entry which is preliminary data.</text>
</comment>